<dbReference type="InterPro" id="IPR045888">
    <property type="entry name" value="Erv"/>
</dbReference>
<sequence length="759" mass="80452">MVSSQQGYANTTTDMKGNSQAVNEAQSNLPLPDQPPVASDFNSSDASTVNVGSGRTEASHSAGGGAIRDPAVGAGGVSGREAKDGLGGIPNDAVSREAKDHSGLADTTGKDYGYPQKNDPSAGVKQPRPRVTTYQLNQKHAINMSASAGQKVTTDPASKIPVNEAVGTVTSDSLAGESLKNSGAFGEGNPKAGATGQPSASTTTNTSDTSNASKLNAAVNAEARDAQQGWNEEKIMNSGKGLGKEGGVGPTYAVTGGSSDGAAGVSGVTGAAPTAVPGTNIDPAVLQPKGANLTEDANLSGERKFAEIGTENDPARQAELKLQGANAASAGVEPKTSDMAQGGESKFSNLGETTATLVSRLSVKMNGFGEHGHDEDAFGPSKGNIVSSFDAFPKTKKTYLVQGRNSSAWTVTLIITCIYLAWSEIARWYAGTTSQSFAVEKGVSHDMQLNLDIIVAMRCADLHVNMQDAAGDRTLAGELLRKDPTTWAQWTGKNTEKGTHELGKDEGKPALAGEELWDVHEQLGKAKKRKFSKTPRVRGQTDSCRIYGSLYGNKVQGDFHITARGHGYMEFGEHLDHSTFNFSHIIREMSFGPYYPSLTNPLDATIATTPTPDDKFYKFQYYLSIVPTIYTDSPSLIPLLESVMSTKDHPASNIFHTTHAIKTNQYAVTSQSHKVGENYVPGVFVKFDIEPIMLAIVEQSGGFWKLIVTLVNVVSGVMVAGGWAWQMFDWASEVMGKRRRRGDGVGVLGTPSVEKKSWD</sequence>
<keyword evidence="2" id="KW-0812">Transmembrane</keyword>
<dbReference type="Pfam" id="PF13850">
    <property type="entry name" value="ERGIC_N"/>
    <property type="match status" value="1"/>
</dbReference>
<dbReference type="PANTHER" id="PTHR10984:SF81">
    <property type="entry name" value="ER-DERIVED VESICLES PROTEIN ERV41"/>
    <property type="match status" value="1"/>
</dbReference>
<accession>A0A364MSC8</accession>
<evidence type="ECO:0000256" key="4">
    <source>
        <dbReference type="ARBA" id="ARBA00023136"/>
    </source>
</evidence>
<evidence type="ECO:0000256" key="3">
    <source>
        <dbReference type="ARBA" id="ARBA00022989"/>
    </source>
</evidence>
<feature type="compositionally biased region" description="Low complexity" evidence="6">
    <location>
        <begin position="199"/>
        <end position="212"/>
    </location>
</feature>
<dbReference type="EMBL" id="QGDH01000238">
    <property type="protein sequence ID" value="RAR01986.1"/>
    <property type="molecule type" value="Genomic_DNA"/>
</dbReference>
<keyword evidence="4" id="KW-0472">Membrane</keyword>
<evidence type="ECO:0000313" key="10">
    <source>
        <dbReference type="Proteomes" id="UP000249619"/>
    </source>
</evidence>
<dbReference type="GO" id="GO:0006890">
    <property type="term" value="P:retrograde vesicle-mediated transport, Golgi to endoplasmic reticulum"/>
    <property type="evidence" value="ECO:0007669"/>
    <property type="project" value="TreeGrafter"/>
</dbReference>
<feature type="region of interest" description="Disordered" evidence="6">
    <location>
        <begin position="1"/>
        <end position="212"/>
    </location>
</feature>
<evidence type="ECO:0000259" key="8">
    <source>
        <dbReference type="Pfam" id="PF13850"/>
    </source>
</evidence>
<evidence type="ECO:0000256" key="1">
    <source>
        <dbReference type="ARBA" id="ARBA00004370"/>
    </source>
</evidence>
<keyword evidence="5" id="KW-0256">Endoplasmic reticulum</keyword>
<dbReference type="GO" id="GO:0030134">
    <property type="term" value="C:COPII-coated ER to Golgi transport vesicle"/>
    <property type="evidence" value="ECO:0007669"/>
    <property type="project" value="TreeGrafter"/>
</dbReference>
<feature type="compositionally biased region" description="Polar residues" evidence="6">
    <location>
        <begin position="40"/>
        <end position="53"/>
    </location>
</feature>
<dbReference type="GO" id="GO:0000139">
    <property type="term" value="C:Golgi membrane"/>
    <property type="evidence" value="ECO:0007669"/>
    <property type="project" value="UniProtKB-SubCell"/>
</dbReference>
<evidence type="ECO:0000256" key="5">
    <source>
        <dbReference type="RuleBase" id="RU369013"/>
    </source>
</evidence>
<dbReference type="OrthoDB" id="5541786at2759"/>
<comment type="caution">
    <text evidence="9">The sequence shown here is derived from an EMBL/GenBank/DDBJ whole genome shotgun (WGS) entry which is preliminary data.</text>
</comment>
<keyword evidence="3" id="KW-1133">Transmembrane helix</keyword>
<dbReference type="Proteomes" id="UP000249619">
    <property type="component" value="Unassembled WGS sequence"/>
</dbReference>
<evidence type="ECO:0000256" key="2">
    <source>
        <dbReference type="ARBA" id="ARBA00022692"/>
    </source>
</evidence>
<dbReference type="GO" id="GO:0006888">
    <property type="term" value="P:endoplasmic reticulum to Golgi vesicle-mediated transport"/>
    <property type="evidence" value="ECO:0007669"/>
    <property type="project" value="UniProtKB-UniRule"/>
</dbReference>
<keyword evidence="5" id="KW-0813">Transport</keyword>
<comment type="similarity">
    <text evidence="5">Belongs to the ERGIC family.</text>
</comment>
<evidence type="ECO:0000313" key="9">
    <source>
        <dbReference type="EMBL" id="RAR01986.1"/>
    </source>
</evidence>
<protein>
    <recommendedName>
        <fullName evidence="5">Endoplasmic reticulum-Golgi intermediate compartment protein</fullName>
    </recommendedName>
</protein>
<feature type="compositionally biased region" description="Polar residues" evidence="6">
    <location>
        <begin position="1"/>
        <end position="29"/>
    </location>
</feature>
<keyword evidence="5" id="KW-0333">Golgi apparatus</keyword>
<dbReference type="GO" id="GO:0033116">
    <property type="term" value="C:endoplasmic reticulum-Golgi intermediate compartment membrane"/>
    <property type="evidence" value="ECO:0007669"/>
    <property type="project" value="UniProtKB-SubCell"/>
</dbReference>
<evidence type="ECO:0000256" key="6">
    <source>
        <dbReference type="SAM" id="MobiDB-lite"/>
    </source>
</evidence>
<dbReference type="AlphaFoldDB" id="A0A364MSC8"/>
<feature type="compositionally biased region" description="Polar residues" evidence="6">
    <location>
        <begin position="132"/>
        <end position="156"/>
    </location>
</feature>
<dbReference type="GO" id="GO:0005789">
    <property type="term" value="C:endoplasmic reticulum membrane"/>
    <property type="evidence" value="ECO:0007669"/>
    <property type="project" value="UniProtKB-SubCell"/>
</dbReference>
<gene>
    <name evidence="9" type="ORF">DDE83_008742</name>
</gene>
<keyword evidence="10" id="KW-1185">Reference proteome</keyword>
<organism evidence="9 10">
    <name type="scientific">Stemphylium lycopersici</name>
    <name type="common">Tomato gray leaf spot disease fungus</name>
    <name type="synonym">Thyrospora lycopersici</name>
    <dbReference type="NCBI Taxonomy" id="183478"/>
    <lineage>
        <taxon>Eukaryota</taxon>
        <taxon>Fungi</taxon>
        <taxon>Dikarya</taxon>
        <taxon>Ascomycota</taxon>
        <taxon>Pezizomycotina</taxon>
        <taxon>Dothideomycetes</taxon>
        <taxon>Pleosporomycetidae</taxon>
        <taxon>Pleosporales</taxon>
        <taxon>Pleosporineae</taxon>
        <taxon>Pleosporaceae</taxon>
        <taxon>Stemphylium</taxon>
    </lineage>
</organism>
<dbReference type="Pfam" id="PF07970">
    <property type="entry name" value="COPIIcoated_ERV"/>
    <property type="match status" value="1"/>
</dbReference>
<keyword evidence="5" id="KW-0931">ER-Golgi transport</keyword>
<reference evidence="10" key="1">
    <citation type="submission" date="2018-05" db="EMBL/GenBank/DDBJ databases">
        <title>Draft genome sequence of Stemphylium lycopersici strain CIDEFI 213.</title>
        <authorList>
            <person name="Medina R."/>
            <person name="Franco M.E.E."/>
            <person name="Lucentini C.G."/>
            <person name="Saparrat M.C.N."/>
            <person name="Balatti P.A."/>
        </authorList>
    </citation>
    <scope>NUCLEOTIDE SEQUENCE [LARGE SCALE GENOMIC DNA]</scope>
    <source>
        <strain evidence="10">CIDEFI 213</strain>
    </source>
</reference>
<evidence type="ECO:0000259" key="7">
    <source>
        <dbReference type="Pfam" id="PF07970"/>
    </source>
</evidence>
<comment type="function">
    <text evidence="5">Plays a role in transport between endoplasmic reticulum and Golgi.</text>
</comment>
<feature type="domain" description="Endoplasmic reticulum vesicle transporter C-terminal" evidence="7">
    <location>
        <begin position="538"/>
        <end position="721"/>
    </location>
</feature>
<feature type="domain" description="Endoplasmic reticulum vesicle transporter N-terminal" evidence="8">
    <location>
        <begin position="387"/>
        <end position="474"/>
    </location>
</feature>
<feature type="compositionally biased region" description="Basic and acidic residues" evidence="6">
    <location>
        <begin position="94"/>
        <end position="103"/>
    </location>
</feature>
<dbReference type="STRING" id="183478.A0A364MSC8"/>
<dbReference type="InterPro" id="IPR039542">
    <property type="entry name" value="Erv_N"/>
</dbReference>
<dbReference type="PANTHER" id="PTHR10984">
    <property type="entry name" value="ENDOPLASMIC RETICULUM-GOLGI INTERMEDIATE COMPARTMENT PROTEIN"/>
    <property type="match status" value="1"/>
</dbReference>
<name>A0A364MSC8_STELY</name>
<proteinExistence type="inferred from homology"/>
<comment type="subcellular location">
    <subcellularLocation>
        <location evidence="5">Endoplasmic reticulum membrane</location>
        <topology evidence="5">Multi-pass membrane protein</topology>
    </subcellularLocation>
    <subcellularLocation>
        <location evidence="5">Endoplasmic reticulum-Golgi intermediate compartment membrane</location>
        <topology evidence="5">Multi-pass membrane protein</topology>
    </subcellularLocation>
    <subcellularLocation>
        <location evidence="5">Golgi apparatus membrane</location>
        <topology evidence="5">Multi-pass membrane protein</topology>
    </subcellularLocation>
    <subcellularLocation>
        <location evidence="1">Membrane</location>
    </subcellularLocation>
</comment>
<dbReference type="InterPro" id="IPR012936">
    <property type="entry name" value="Erv_C"/>
</dbReference>